<dbReference type="InterPro" id="IPR017916">
    <property type="entry name" value="SB_dom"/>
</dbReference>
<dbReference type="AlphaFoldDB" id="A0A813S1F3"/>
<dbReference type="InterPro" id="IPR052070">
    <property type="entry name" value="ESCRT-I_UEV_domain"/>
</dbReference>
<dbReference type="PROSITE" id="PS51322">
    <property type="entry name" value="UEV"/>
    <property type="match status" value="1"/>
</dbReference>
<evidence type="ECO:0000313" key="12">
    <source>
        <dbReference type="Proteomes" id="UP000663864"/>
    </source>
</evidence>
<keyword evidence="3 7" id="KW-0813">Transport</keyword>
<feature type="domain" description="SB" evidence="9">
    <location>
        <begin position="291"/>
        <end position="358"/>
    </location>
</feature>
<dbReference type="EMBL" id="CAJNOT010000032">
    <property type="protein sequence ID" value="CAF0788798.1"/>
    <property type="molecule type" value="Genomic_DNA"/>
</dbReference>
<dbReference type="Gene3D" id="6.10.140.820">
    <property type="match status" value="1"/>
</dbReference>
<dbReference type="InterPro" id="IPR008883">
    <property type="entry name" value="UEV_N"/>
</dbReference>
<accession>A0A813S1F3</accession>
<reference evidence="11" key="1">
    <citation type="submission" date="2021-02" db="EMBL/GenBank/DDBJ databases">
        <authorList>
            <person name="Nowell W R."/>
        </authorList>
    </citation>
    <scope>NUCLEOTIDE SEQUENCE</scope>
</reference>
<evidence type="ECO:0000256" key="1">
    <source>
        <dbReference type="ARBA" id="ARBA00004177"/>
    </source>
</evidence>
<dbReference type="GO" id="GO:0015031">
    <property type="term" value="P:protein transport"/>
    <property type="evidence" value="ECO:0007669"/>
    <property type="project" value="UniProtKB-UniRule"/>
</dbReference>
<feature type="domain" description="UEV" evidence="10">
    <location>
        <begin position="5"/>
        <end position="150"/>
    </location>
</feature>
<evidence type="ECO:0000256" key="6">
    <source>
        <dbReference type="ARBA" id="ARBA00023054"/>
    </source>
</evidence>
<organism evidence="11 12">
    <name type="scientific">Rotaria sordida</name>
    <dbReference type="NCBI Taxonomy" id="392033"/>
    <lineage>
        <taxon>Eukaryota</taxon>
        <taxon>Metazoa</taxon>
        <taxon>Spiralia</taxon>
        <taxon>Gnathifera</taxon>
        <taxon>Rotifera</taxon>
        <taxon>Eurotatoria</taxon>
        <taxon>Bdelloidea</taxon>
        <taxon>Philodinida</taxon>
        <taxon>Philodinidae</taxon>
        <taxon>Rotaria</taxon>
    </lineage>
</organism>
<evidence type="ECO:0000259" key="9">
    <source>
        <dbReference type="PROSITE" id="PS51312"/>
    </source>
</evidence>
<dbReference type="GO" id="GO:0000813">
    <property type="term" value="C:ESCRT I complex"/>
    <property type="evidence" value="ECO:0007669"/>
    <property type="project" value="TreeGrafter"/>
</dbReference>
<comment type="subcellular location">
    <subcellularLocation>
        <location evidence="1">Endosome</location>
    </subcellularLocation>
</comment>
<dbReference type="Pfam" id="PF05743">
    <property type="entry name" value="UEV"/>
    <property type="match status" value="1"/>
</dbReference>
<dbReference type="Proteomes" id="UP000663864">
    <property type="component" value="Unassembled WGS sequence"/>
</dbReference>
<proteinExistence type="inferred from homology"/>
<name>A0A813S1F3_9BILA</name>
<dbReference type="PANTHER" id="PTHR23306">
    <property type="entry name" value="TUMOR SUSCEPTIBILITY GENE 101 PROTEIN-RELATED"/>
    <property type="match status" value="1"/>
</dbReference>
<evidence type="ECO:0000256" key="3">
    <source>
        <dbReference type="ARBA" id="ARBA00022448"/>
    </source>
</evidence>
<dbReference type="GO" id="GO:0043130">
    <property type="term" value="F:ubiquitin binding"/>
    <property type="evidence" value="ECO:0007669"/>
    <property type="project" value="TreeGrafter"/>
</dbReference>
<evidence type="ECO:0000256" key="2">
    <source>
        <dbReference type="ARBA" id="ARBA00009594"/>
    </source>
</evidence>
<keyword evidence="5 7" id="KW-0653">Protein transport</keyword>
<sequence>MAKQSQSEIDQMIQRSQCINRALVRRDIIQVFQSYQCNLILKLNRYNLNERNSKEYLCLCGTVLCEYKGNRYNIPIEINLNKNHPYKSPIAQVKPTSNMFISPTNKDVQSDGTIIINYLKTWRHPTSDLSNLINAMSQSFSLSPPVYSISNINQPTTPYPTNISSMPMPMGMISSYSHSNIYSGIDRGNQGEISQDIYHESLKTAVLDKIRNRLNELKDIEKVEIDSLKQTEQYLNDGEKKLQSLINQIQQKQIQTKNYITSLQNKTNQISQKSFVKKDNSIENDAIIFPAPIYKKLFQIFAEEHAIQDLLYYLTDGLRKRSISLDNYLKHIRELSRKQFILRATMIKCRQVAGLPIK</sequence>
<dbReference type="PANTHER" id="PTHR23306:SF3">
    <property type="entry name" value="TUMOR SUPPRESSOR PROTEIN 101"/>
    <property type="match status" value="1"/>
</dbReference>
<dbReference type="Pfam" id="PF09454">
    <property type="entry name" value="Vps23_core"/>
    <property type="match status" value="1"/>
</dbReference>
<keyword evidence="6 8" id="KW-0175">Coiled coil</keyword>
<dbReference type="GO" id="GO:0008333">
    <property type="term" value="P:endosome to lysosome transport"/>
    <property type="evidence" value="ECO:0007669"/>
    <property type="project" value="TreeGrafter"/>
</dbReference>
<gene>
    <name evidence="11" type="ORF">ZHD862_LOCUS1794</name>
</gene>
<dbReference type="Gene3D" id="6.10.250.370">
    <property type="match status" value="1"/>
</dbReference>
<dbReference type="InterPro" id="IPR037202">
    <property type="entry name" value="ESCRT_assembly_dom"/>
</dbReference>
<dbReference type="Gene3D" id="3.10.110.10">
    <property type="entry name" value="Ubiquitin Conjugating Enzyme"/>
    <property type="match status" value="1"/>
</dbReference>
<evidence type="ECO:0000256" key="8">
    <source>
        <dbReference type="SAM" id="Coils"/>
    </source>
</evidence>
<evidence type="ECO:0000313" key="11">
    <source>
        <dbReference type="EMBL" id="CAF0788798.1"/>
    </source>
</evidence>
<dbReference type="SUPFAM" id="SSF54495">
    <property type="entry name" value="UBC-like"/>
    <property type="match status" value="1"/>
</dbReference>
<evidence type="ECO:0008006" key="13">
    <source>
        <dbReference type="Google" id="ProtNLM"/>
    </source>
</evidence>
<keyword evidence="4" id="KW-0967">Endosome</keyword>
<dbReference type="SUPFAM" id="SSF140111">
    <property type="entry name" value="Endosomal sorting complex assembly domain"/>
    <property type="match status" value="1"/>
</dbReference>
<evidence type="ECO:0000256" key="5">
    <source>
        <dbReference type="ARBA" id="ARBA00022927"/>
    </source>
</evidence>
<feature type="coiled-coil region" evidence="8">
    <location>
        <begin position="211"/>
        <end position="255"/>
    </location>
</feature>
<dbReference type="CDD" id="cd11685">
    <property type="entry name" value="UEV_TSG101-like"/>
    <property type="match status" value="1"/>
</dbReference>
<protein>
    <recommendedName>
        <fullName evidence="13">Tumor susceptibility gene 101 protein</fullName>
    </recommendedName>
</protein>
<dbReference type="InterPro" id="IPR016135">
    <property type="entry name" value="UBQ-conjugating_enzyme/RWD"/>
</dbReference>
<evidence type="ECO:0000259" key="10">
    <source>
        <dbReference type="PROSITE" id="PS51322"/>
    </source>
</evidence>
<evidence type="ECO:0000256" key="7">
    <source>
        <dbReference type="PROSITE-ProRule" id="PRU00644"/>
    </source>
</evidence>
<evidence type="ECO:0000256" key="4">
    <source>
        <dbReference type="ARBA" id="ARBA00022753"/>
    </source>
</evidence>
<dbReference type="PROSITE" id="PS51312">
    <property type="entry name" value="SB"/>
    <property type="match status" value="1"/>
</dbReference>
<comment type="caution">
    <text evidence="11">The sequence shown here is derived from an EMBL/GenBank/DDBJ whole genome shotgun (WGS) entry which is preliminary data.</text>
</comment>
<comment type="similarity">
    <text evidence="2">Belongs to the ubiquitin-conjugating enzyme family. UEV subfamily.</text>
</comment>